<dbReference type="EMBL" id="VTZN01000183">
    <property type="protein sequence ID" value="KAA1248228.1"/>
    <property type="molecule type" value="Genomic_DNA"/>
</dbReference>
<organism evidence="1 2">
    <name type="scientific">Mycobacterium simiae</name>
    <name type="common">Mycobacterium habana</name>
    <dbReference type="NCBI Taxonomy" id="1784"/>
    <lineage>
        <taxon>Bacteria</taxon>
        <taxon>Bacillati</taxon>
        <taxon>Actinomycetota</taxon>
        <taxon>Actinomycetes</taxon>
        <taxon>Mycobacteriales</taxon>
        <taxon>Mycobacteriaceae</taxon>
        <taxon>Mycobacterium</taxon>
        <taxon>Mycobacterium simiae complex</taxon>
    </lineage>
</organism>
<sequence>MAWIARLIGRKIIGQEWEERAERIDSRAYTLAEEAAEERRRKKQMRQRDVLAGFDDMLESRHQSLYSLVTSPEGDSPESNA</sequence>
<dbReference type="AlphaFoldDB" id="A0A5B1BHW9"/>
<proteinExistence type="predicted"/>
<protein>
    <submittedName>
        <fullName evidence="1">Uncharacterized protein</fullName>
    </submittedName>
</protein>
<evidence type="ECO:0000313" key="2">
    <source>
        <dbReference type="Proteomes" id="UP000324701"/>
    </source>
</evidence>
<gene>
    <name evidence="1" type="ORF">F0Q45_21780</name>
</gene>
<dbReference type="RefSeq" id="WP_149655902.1">
    <property type="nucleotide sequence ID" value="NZ_VTZN01000183.1"/>
</dbReference>
<dbReference type="Proteomes" id="UP000324701">
    <property type="component" value="Unassembled WGS sequence"/>
</dbReference>
<accession>A0A5B1BHW9</accession>
<evidence type="ECO:0000313" key="1">
    <source>
        <dbReference type="EMBL" id="KAA1248228.1"/>
    </source>
</evidence>
<reference evidence="1 2" key="1">
    <citation type="submission" date="2019-09" db="EMBL/GenBank/DDBJ databases">
        <title>Report of infection by Mycobacterium simiae a patient suffering from pulmonary tuberculosis.</title>
        <authorList>
            <person name="Mohanty P.S."/>
            <person name="Bansal A.K."/>
            <person name="Singh H."/>
            <person name="Sharma S."/>
            <person name="Patil S.A."/>
            <person name="Upadhaya P."/>
            <person name="Singh P.K."/>
            <person name="Kumar D."/>
            <person name="Kumar S."/>
            <person name="Singh R.K."/>
            <person name="Chaudhary B."/>
        </authorList>
    </citation>
    <scope>NUCLEOTIDE SEQUENCE [LARGE SCALE GENOMIC DNA]</scope>
    <source>
        <strain evidence="1 2">JAL-560-SIM</strain>
    </source>
</reference>
<keyword evidence="2" id="KW-1185">Reference proteome</keyword>
<comment type="caution">
    <text evidence="1">The sequence shown here is derived from an EMBL/GenBank/DDBJ whole genome shotgun (WGS) entry which is preliminary data.</text>
</comment>
<name>A0A5B1BHW9_MYCSI</name>